<dbReference type="CDD" id="cd07067">
    <property type="entry name" value="HP_PGM_like"/>
    <property type="match status" value="1"/>
</dbReference>
<dbReference type="AlphaFoldDB" id="A0A7W3IP71"/>
<dbReference type="SMART" id="SM00855">
    <property type="entry name" value="PGAM"/>
    <property type="match status" value="1"/>
</dbReference>
<dbReference type="GO" id="GO:0016787">
    <property type="term" value="F:hydrolase activity"/>
    <property type="evidence" value="ECO:0007669"/>
    <property type="project" value="UniProtKB-KW"/>
</dbReference>
<keyword evidence="1" id="KW-0378">Hydrolase</keyword>
<dbReference type="InterPro" id="IPR029033">
    <property type="entry name" value="His_PPase_superfam"/>
</dbReference>
<dbReference type="Pfam" id="PF00300">
    <property type="entry name" value="His_Phos_1"/>
    <property type="match status" value="1"/>
</dbReference>
<dbReference type="SUPFAM" id="SSF53254">
    <property type="entry name" value="Phosphoglycerate mutase-like"/>
    <property type="match status" value="1"/>
</dbReference>
<proteinExistence type="predicted"/>
<organism evidence="1 2">
    <name type="scientific">Microlunatus kandeliicorticis</name>
    <dbReference type="NCBI Taxonomy" id="1759536"/>
    <lineage>
        <taxon>Bacteria</taxon>
        <taxon>Bacillati</taxon>
        <taxon>Actinomycetota</taxon>
        <taxon>Actinomycetes</taxon>
        <taxon>Propionibacteriales</taxon>
        <taxon>Propionibacteriaceae</taxon>
        <taxon>Microlunatus</taxon>
    </lineage>
</organism>
<dbReference type="InterPro" id="IPR013078">
    <property type="entry name" value="His_Pase_superF_clade-1"/>
</dbReference>
<evidence type="ECO:0000313" key="1">
    <source>
        <dbReference type="EMBL" id="MBA8792679.1"/>
    </source>
</evidence>
<comment type="caution">
    <text evidence="1">The sequence shown here is derived from an EMBL/GenBank/DDBJ whole genome shotgun (WGS) entry which is preliminary data.</text>
</comment>
<dbReference type="Gene3D" id="3.40.50.1240">
    <property type="entry name" value="Phosphoglycerate mutase-like"/>
    <property type="match status" value="1"/>
</dbReference>
<dbReference type="Proteomes" id="UP000523079">
    <property type="component" value="Unassembled WGS sequence"/>
</dbReference>
<reference evidence="1 2" key="1">
    <citation type="submission" date="2020-07" db="EMBL/GenBank/DDBJ databases">
        <title>Sequencing the genomes of 1000 actinobacteria strains.</title>
        <authorList>
            <person name="Klenk H.-P."/>
        </authorList>
    </citation>
    <scope>NUCLEOTIDE SEQUENCE [LARGE SCALE GENOMIC DNA]</scope>
    <source>
        <strain evidence="1 2">DSM 100723</strain>
    </source>
</reference>
<evidence type="ECO:0000313" key="2">
    <source>
        <dbReference type="Proteomes" id="UP000523079"/>
    </source>
</evidence>
<dbReference type="RefSeq" id="WP_220483370.1">
    <property type="nucleotide sequence ID" value="NZ_JACGWT010000001.1"/>
</dbReference>
<keyword evidence="2" id="KW-1185">Reference proteome</keyword>
<dbReference type="PANTHER" id="PTHR47623">
    <property type="entry name" value="OS09G0287300 PROTEIN"/>
    <property type="match status" value="1"/>
</dbReference>
<accession>A0A7W3IP71</accession>
<dbReference type="EMBL" id="JACGWT010000001">
    <property type="protein sequence ID" value="MBA8792679.1"/>
    <property type="molecule type" value="Genomic_DNA"/>
</dbReference>
<gene>
    <name evidence="1" type="ORF">FHX74_000273</name>
</gene>
<dbReference type="PANTHER" id="PTHR47623:SF1">
    <property type="entry name" value="OS09G0287300 PROTEIN"/>
    <property type="match status" value="1"/>
</dbReference>
<name>A0A7W3IP71_9ACTN</name>
<sequence>MTAPTASRTLLLLRHADAEEVGGGRDRDRPLSAHGRGQAAAVGQVLRAAGLLPDRVLCSPSLRTRQTLEGLGLPGLDPASERVELADAVYEAGSDTLLELVRALPADVRTALVVGHAPGVPQLALDLAGPGSDAELLGQLERRFPTATLARITVEDAWSHLDQGQLIFLRFG</sequence>
<protein>
    <submittedName>
        <fullName evidence="1">Phosphohistidine phosphatase</fullName>
        <ecNumber evidence="1">3.1.3.-</ecNumber>
    </submittedName>
</protein>
<dbReference type="EC" id="3.1.3.-" evidence="1"/>